<evidence type="ECO:0000259" key="9">
    <source>
        <dbReference type="Pfam" id="PF12704"/>
    </source>
</evidence>
<evidence type="ECO:0000259" key="8">
    <source>
        <dbReference type="Pfam" id="PF02687"/>
    </source>
</evidence>
<evidence type="ECO:0000256" key="7">
    <source>
        <dbReference type="SAM" id="Phobius"/>
    </source>
</evidence>
<accession>A0A317EA43</accession>
<evidence type="ECO:0000313" key="11">
    <source>
        <dbReference type="Proteomes" id="UP000246077"/>
    </source>
</evidence>
<keyword evidence="3 7" id="KW-0812">Transmembrane</keyword>
<evidence type="ECO:0000256" key="5">
    <source>
        <dbReference type="ARBA" id="ARBA00023136"/>
    </source>
</evidence>
<dbReference type="PANTHER" id="PTHR30572">
    <property type="entry name" value="MEMBRANE COMPONENT OF TRANSPORTER-RELATED"/>
    <property type="match status" value="1"/>
</dbReference>
<keyword evidence="11" id="KW-1185">Reference proteome</keyword>
<feature type="transmembrane region" description="Helical" evidence="7">
    <location>
        <begin position="269"/>
        <end position="302"/>
    </location>
</feature>
<dbReference type="EMBL" id="QGLF01000001">
    <property type="protein sequence ID" value="PWR23412.1"/>
    <property type="molecule type" value="Genomic_DNA"/>
</dbReference>
<dbReference type="Pfam" id="PF12704">
    <property type="entry name" value="MacB_PCD"/>
    <property type="match status" value="1"/>
</dbReference>
<dbReference type="PANTHER" id="PTHR30572:SF4">
    <property type="entry name" value="ABC TRANSPORTER PERMEASE YTRF"/>
    <property type="match status" value="1"/>
</dbReference>
<dbReference type="RefSeq" id="WP_109919445.1">
    <property type="nucleotide sequence ID" value="NZ_QGLF01000001.1"/>
</dbReference>
<comment type="subcellular location">
    <subcellularLocation>
        <location evidence="1">Cell membrane</location>
        <topology evidence="1">Multi-pass membrane protein</topology>
    </subcellularLocation>
</comment>
<dbReference type="AlphaFoldDB" id="A0A317EA43"/>
<feature type="transmembrane region" description="Helical" evidence="7">
    <location>
        <begin position="367"/>
        <end position="385"/>
    </location>
</feature>
<evidence type="ECO:0000256" key="6">
    <source>
        <dbReference type="ARBA" id="ARBA00038076"/>
    </source>
</evidence>
<feature type="domain" description="MacB-like periplasmic core" evidence="9">
    <location>
        <begin position="21"/>
        <end position="241"/>
    </location>
</feature>
<dbReference type="InterPro" id="IPR003838">
    <property type="entry name" value="ABC3_permease_C"/>
</dbReference>
<dbReference type="InterPro" id="IPR025857">
    <property type="entry name" value="MacB_PCD"/>
</dbReference>
<evidence type="ECO:0000313" key="10">
    <source>
        <dbReference type="EMBL" id="PWR23412.1"/>
    </source>
</evidence>
<name>A0A317EA43_9PROT</name>
<dbReference type="GO" id="GO:0022857">
    <property type="term" value="F:transmembrane transporter activity"/>
    <property type="evidence" value="ECO:0007669"/>
    <property type="project" value="TreeGrafter"/>
</dbReference>
<reference evidence="11" key="1">
    <citation type="submission" date="2018-05" db="EMBL/GenBank/DDBJ databases">
        <title>Zavarzinia sp. HR-AS.</title>
        <authorList>
            <person name="Lee Y."/>
            <person name="Jeon C.O."/>
        </authorList>
    </citation>
    <scope>NUCLEOTIDE SEQUENCE [LARGE SCALE GENOMIC DNA]</scope>
    <source>
        <strain evidence="11">DSM 1231</strain>
    </source>
</reference>
<comment type="similarity">
    <text evidence="6">Belongs to the ABC-4 integral membrane protein family.</text>
</comment>
<dbReference type="GO" id="GO:0005886">
    <property type="term" value="C:plasma membrane"/>
    <property type="evidence" value="ECO:0007669"/>
    <property type="project" value="UniProtKB-SubCell"/>
</dbReference>
<organism evidence="10 11">
    <name type="scientific">Zavarzinia compransoris</name>
    <dbReference type="NCBI Taxonomy" id="1264899"/>
    <lineage>
        <taxon>Bacteria</taxon>
        <taxon>Pseudomonadati</taxon>
        <taxon>Pseudomonadota</taxon>
        <taxon>Alphaproteobacteria</taxon>
        <taxon>Rhodospirillales</taxon>
        <taxon>Zavarziniaceae</taxon>
        <taxon>Zavarzinia</taxon>
    </lineage>
</organism>
<keyword evidence="4 7" id="KW-1133">Transmembrane helix</keyword>
<proteinExistence type="inferred from homology"/>
<dbReference type="OrthoDB" id="9770036at2"/>
<evidence type="ECO:0000256" key="1">
    <source>
        <dbReference type="ARBA" id="ARBA00004651"/>
    </source>
</evidence>
<evidence type="ECO:0000256" key="2">
    <source>
        <dbReference type="ARBA" id="ARBA00022475"/>
    </source>
</evidence>
<dbReference type="InterPro" id="IPR050250">
    <property type="entry name" value="Macrolide_Exporter_MacB"/>
</dbReference>
<feature type="transmembrane region" description="Helical" evidence="7">
    <location>
        <begin position="323"/>
        <end position="347"/>
    </location>
</feature>
<evidence type="ECO:0000256" key="3">
    <source>
        <dbReference type="ARBA" id="ARBA00022692"/>
    </source>
</evidence>
<feature type="domain" description="ABC3 transporter permease C-terminal" evidence="8">
    <location>
        <begin position="282"/>
        <end position="395"/>
    </location>
</feature>
<keyword evidence="2" id="KW-1003">Cell membrane</keyword>
<protein>
    <submittedName>
        <fullName evidence="10">Multidrug ABC transporter substrate-binding protein</fullName>
    </submittedName>
</protein>
<sequence length="402" mass="41851">MAFSTTLRMAFQELRRNLMRSILTTLGIVIGIAAVIALVTLGQGATASITNEISSLGRNLIVVAPGNAGKGGPPQAAAPFKLADARAIERDAAGLIAVAPVATTAAPVVLGNNSWSTTAVGADANYLAVREWPLVAGRPFDEGELRSGRSVCVIGQTIVREIFGAQDPLGAPLRVSGIPCMVIGILSGKGQSILGQDQDDLVVMPLKTFQRRLAGNQDVSLILISVASAEQLPKAKEDIEGILRDRRHITANKADDFQVNDVSEIAKIIGGVTVILTAFLGAIAAISLIVGGIGIMNIMLVAVTERTREIGIRLAIGALEREVLAQFLTEAVLLSIFGGLIGVVLGLGLSALGTAALGLPLLIEPGVILLATLFSGLVGIGFGYFPARRAARMDPIDALRHE</sequence>
<dbReference type="Pfam" id="PF02687">
    <property type="entry name" value="FtsX"/>
    <property type="match status" value="1"/>
</dbReference>
<gene>
    <name evidence="10" type="ORF">DKG75_02245</name>
</gene>
<feature type="transmembrane region" description="Helical" evidence="7">
    <location>
        <begin position="21"/>
        <end position="41"/>
    </location>
</feature>
<evidence type="ECO:0000256" key="4">
    <source>
        <dbReference type="ARBA" id="ARBA00022989"/>
    </source>
</evidence>
<dbReference type="Proteomes" id="UP000246077">
    <property type="component" value="Unassembled WGS sequence"/>
</dbReference>
<keyword evidence="5 7" id="KW-0472">Membrane</keyword>
<comment type="caution">
    <text evidence="10">The sequence shown here is derived from an EMBL/GenBank/DDBJ whole genome shotgun (WGS) entry which is preliminary data.</text>
</comment>